<proteinExistence type="predicted"/>
<dbReference type="Proteomes" id="UP000673691">
    <property type="component" value="Unassembled WGS sequence"/>
</dbReference>
<name>A0A8H7ZZW7_9FUNG</name>
<protein>
    <submittedName>
        <fullName evidence="2">Uncharacterized protein</fullName>
    </submittedName>
</protein>
<feature type="non-terminal residue" evidence="2">
    <location>
        <position position="1"/>
    </location>
</feature>
<organism evidence="2 3">
    <name type="scientific">Olpidium bornovanus</name>
    <dbReference type="NCBI Taxonomy" id="278681"/>
    <lineage>
        <taxon>Eukaryota</taxon>
        <taxon>Fungi</taxon>
        <taxon>Fungi incertae sedis</taxon>
        <taxon>Olpidiomycota</taxon>
        <taxon>Olpidiomycotina</taxon>
        <taxon>Olpidiomycetes</taxon>
        <taxon>Olpidiales</taxon>
        <taxon>Olpidiaceae</taxon>
        <taxon>Olpidium</taxon>
    </lineage>
</organism>
<evidence type="ECO:0000256" key="1">
    <source>
        <dbReference type="SAM" id="MobiDB-lite"/>
    </source>
</evidence>
<evidence type="ECO:0000313" key="3">
    <source>
        <dbReference type="Proteomes" id="UP000673691"/>
    </source>
</evidence>
<gene>
    <name evidence="2" type="ORF">BJ554DRAFT_4468</name>
</gene>
<evidence type="ECO:0000313" key="2">
    <source>
        <dbReference type="EMBL" id="KAG5462598.1"/>
    </source>
</evidence>
<dbReference type="AlphaFoldDB" id="A0A8H7ZZW7"/>
<sequence>RKKDLPSSKRIDLQIHQHCDKRAALWHGFRTALHCGTAFERRCTVARPSNGAAQWHGLRTALHSGTAVERRCTVARPSNGAVPWHGLQTTLRCGTAFKPPVDQHHKRRQRSRGGGERGGGDRSRFEGKTALEPGGQPME</sequence>
<dbReference type="EMBL" id="JAEFCI010001915">
    <property type="protein sequence ID" value="KAG5462598.1"/>
    <property type="molecule type" value="Genomic_DNA"/>
</dbReference>
<feature type="region of interest" description="Disordered" evidence="1">
    <location>
        <begin position="95"/>
        <end position="139"/>
    </location>
</feature>
<feature type="compositionally biased region" description="Basic and acidic residues" evidence="1">
    <location>
        <begin position="113"/>
        <end position="129"/>
    </location>
</feature>
<comment type="caution">
    <text evidence="2">The sequence shown here is derived from an EMBL/GenBank/DDBJ whole genome shotgun (WGS) entry which is preliminary data.</text>
</comment>
<accession>A0A8H7ZZW7</accession>
<reference evidence="2 3" key="1">
    <citation type="journal article" name="Sci. Rep.">
        <title>Genome-scale phylogenetic analyses confirm Olpidium as the closest living zoosporic fungus to the non-flagellated, terrestrial fungi.</title>
        <authorList>
            <person name="Chang Y."/>
            <person name="Rochon D."/>
            <person name="Sekimoto S."/>
            <person name="Wang Y."/>
            <person name="Chovatia M."/>
            <person name="Sandor L."/>
            <person name="Salamov A."/>
            <person name="Grigoriev I.V."/>
            <person name="Stajich J.E."/>
            <person name="Spatafora J.W."/>
        </authorList>
    </citation>
    <scope>NUCLEOTIDE SEQUENCE [LARGE SCALE GENOMIC DNA]</scope>
    <source>
        <strain evidence="2">S191</strain>
    </source>
</reference>
<keyword evidence="3" id="KW-1185">Reference proteome</keyword>